<organism evidence="2 3">
    <name type="scientific">Rhodococcus daqingensis</name>
    <dbReference type="NCBI Taxonomy" id="2479363"/>
    <lineage>
        <taxon>Bacteria</taxon>
        <taxon>Bacillati</taxon>
        <taxon>Actinomycetota</taxon>
        <taxon>Actinomycetes</taxon>
        <taxon>Mycobacteriales</taxon>
        <taxon>Nocardiaceae</taxon>
        <taxon>Rhodococcus</taxon>
    </lineage>
</organism>
<feature type="transmembrane region" description="Helical" evidence="1">
    <location>
        <begin position="75"/>
        <end position="93"/>
    </location>
</feature>
<feature type="transmembrane region" description="Helical" evidence="1">
    <location>
        <begin position="238"/>
        <end position="254"/>
    </location>
</feature>
<dbReference type="Proteomes" id="UP001596484">
    <property type="component" value="Unassembled WGS sequence"/>
</dbReference>
<reference evidence="3" key="1">
    <citation type="journal article" date="2019" name="Int. J. Syst. Evol. Microbiol.">
        <title>The Global Catalogue of Microorganisms (GCM) 10K type strain sequencing project: providing services to taxonomists for standard genome sequencing and annotation.</title>
        <authorList>
            <consortium name="The Broad Institute Genomics Platform"/>
            <consortium name="The Broad Institute Genome Sequencing Center for Infectious Disease"/>
            <person name="Wu L."/>
            <person name="Ma J."/>
        </authorList>
    </citation>
    <scope>NUCLEOTIDE SEQUENCE [LARGE SCALE GENOMIC DNA]</scope>
    <source>
        <strain evidence="3">ICMP 19430</strain>
    </source>
</reference>
<dbReference type="RefSeq" id="WP_378403885.1">
    <property type="nucleotide sequence ID" value="NZ_JBHTCS010000011.1"/>
</dbReference>
<keyword evidence="1" id="KW-0812">Transmembrane</keyword>
<evidence type="ECO:0000313" key="2">
    <source>
        <dbReference type="EMBL" id="MFC7448132.1"/>
    </source>
</evidence>
<dbReference type="EMBL" id="JBHTCS010000011">
    <property type="protein sequence ID" value="MFC7448132.1"/>
    <property type="molecule type" value="Genomic_DNA"/>
</dbReference>
<protein>
    <submittedName>
        <fullName evidence="2">Uncharacterized protein</fullName>
    </submittedName>
</protein>
<sequence>MIEKAPETQAAPSPVRRAWDALGAVLDGPLTGLAPWIVLAVVEGPGRVAWAAGIALAISVLFVVVDLLRGRSLKLLGVLDVVFFAALLAVHFVLDQAGQDWMEIWVGEIANITLVVIAVGSMLARMPFTIQYAREEVDEQYWRTPEFLRINYVITGVWAAAFLVAAIAGFYGDAVLRDSDNLWTGWVIQTAAMLFALQFSAWYPEDPRPPLSALVAPLAVWLIPVGILIVTMDGGPDWLGYAFIAAGVVAQAFLRRESR</sequence>
<feature type="transmembrane region" description="Helical" evidence="1">
    <location>
        <begin position="48"/>
        <end position="68"/>
    </location>
</feature>
<proteinExistence type="predicted"/>
<feature type="transmembrane region" description="Helical" evidence="1">
    <location>
        <begin position="21"/>
        <end position="42"/>
    </location>
</feature>
<feature type="transmembrane region" description="Helical" evidence="1">
    <location>
        <begin position="211"/>
        <end position="232"/>
    </location>
</feature>
<evidence type="ECO:0000256" key="1">
    <source>
        <dbReference type="SAM" id="Phobius"/>
    </source>
</evidence>
<comment type="caution">
    <text evidence="2">The sequence shown here is derived from an EMBL/GenBank/DDBJ whole genome shotgun (WGS) entry which is preliminary data.</text>
</comment>
<accession>A0ABW2RW91</accession>
<gene>
    <name evidence="2" type="ORF">ACFQS9_09540</name>
</gene>
<feature type="transmembrane region" description="Helical" evidence="1">
    <location>
        <begin position="150"/>
        <end position="171"/>
    </location>
</feature>
<keyword evidence="1" id="KW-0472">Membrane</keyword>
<keyword evidence="3" id="KW-1185">Reference proteome</keyword>
<keyword evidence="1" id="KW-1133">Transmembrane helix</keyword>
<evidence type="ECO:0000313" key="3">
    <source>
        <dbReference type="Proteomes" id="UP001596484"/>
    </source>
</evidence>
<feature type="transmembrane region" description="Helical" evidence="1">
    <location>
        <begin position="105"/>
        <end position="124"/>
    </location>
</feature>
<feature type="transmembrane region" description="Helical" evidence="1">
    <location>
        <begin position="183"/>
        <end position="204"/>
    </location>
</feature>
<name>A0ABW2RW91_9NOCA</name>